<evidence type="ECO:0008006" key="3">
    <source>
        <dbReference type="Google" id="ProtNLM"/>
    </source>
</evidence>
<dbReference type="OrthoDB" id="3640679at2759"/>
<evidence type="ECO:0000313" key="1">
    <source>
        <dbReference type="EMBL" id="KAF2480424.1"/>
    </source>
</evidence>
<proteinExistence type="predicted"/>
<protein>
    <recommendedName>
        <fullName evidence="3">F-box domain-containing protein</fullName>
    </recommendedName>
</protein>
<dbReference type="Proteomes" id="UP000799767">
    <property type="component" value="Unassembled WGS sequence"/>
</dbReference>
<accession>A0A6A6PL86</accession>
<organism evidence="1 2">
    <name type="scientific">Neohortaea acidophila</name>
    <dbReference type="NCBI Taxonomy" id="245834"/>
    <lineage>
        <taxon>Eukaryota</taxon>
        <taxon>Fungi</taxon>
        <taxon>Dikarya</taxon>
        <taxon>Ascomycota</taxon>
        <taxon>Pezizomycotina</taxon>
        <taxon>Dothideomycetes</taxon>
        <taxon>Dothideomycetidae</taxon>
        <taxon>Mycosphaerellales</taxon>
        <taxon>Teratosphaeriaceae</taxon>
        <taxon>Neohortaea</taxon>
    </lineage>
</organism>
<dbReference type="RefSeq" id="XP_033586994.1">
    <property type="nucleotide sequence ID" value="XM_033737497.1"/>
</dbReference>
<sequence length="311" mass="34983">MPVTHPKAIAASSKKGVVVPRQGKHISRVTVGHHKALNSDLQRLKKGLKRGDVSPMQLYAMVKSAVSHAEGVAPFLTANINRRYHVEADRDDGRTAAQKVFSIPELVQEIVLYLDIPDIVAMSRVNTLIRRTIDISPYIKEKLSLVDAPTAWDDSKEFYAPFASCLNFVGGFVCEPDPNEYRARMVPMGNVLLVKAKFILSDEEGEVEALPTEIGSAWRKMFICQPPPTSVKAYVSCCNVYSYDYQKMCDSEVFVDEGITIGDLLDSAKETLGRHGDHYRNTELRFEGYVPVDRDDEVLDTWSMEKMKEFF</sequence>
<keyword evidence="2" id="KW-1185">Reference proteome</keyword>
<dbReference type="AlphaFoldDB" id="A0A6A6PL86"/>
<dbReference type="GeneID" id="54478499"/>
<evidence type="ECO:0000313" key="2">
    <source>
        <dbReference type="Proteomes" id="UP000799767"/>
    </source>
</evidence>
<dbReference type="EMBL" id="MU001639">
    <property type="protein sequence ID" value="KAF2480424.1"/>
    <property type="molecule type" value="Genomic_DNA"/>
</dbReference>
<name>A0A6A6PL86_9PEZI</name>
<reference evidence="1" key="1">
    <citation type="journal article" date="2020" name="Stud. Mycol.">
        <title>101 Dothideomycetes genomes: a test case for predicting lifestyles and emergence of pathogens.</title>
        <authorList>
            <person name="Haridas S."/>
            <person name="Albert R."/>
            <person name="Binder M."/>
            <person name="Bloem J."/>
            <person name="Labutti K."/>
            <person name="Salamov A."/>
            <person name="Andreopoulos B."/>
            <person name="Baker S."/>
            <person name="Barry K."/>
            <person name="Bills G."/>
            <person name="Bluhm B."/>
            <person name="Cannon C."/>
            <person name="Castanera R."/>
            <person name="Culley D."/>
            <person name="Daum C."/>
            <person name="Ezra D."/>
            <person name="Gonzalez J."/>
            <person name="Henrissat B."/>
            <person name="Kuo A."/>
            <person name="Liang C."/>
            <person name="Lipzen A."/>
            <person name="Lutzoni F."/>
            <person name="Magnuson J."/>
            <person name="Mondo S."/>
            <person name="Nolan M."/>
            <person name="Ohm R."/>
            <person name="Pangilinan J."/>
            <person name="Park H.-J."/>
            <person name="Ramirez L."/>
            <person name="Alfaro M."/>
            <person name="Sun H."/>
            <person name="Tritt A."/>
            <person name="Yoshinaga Y."/>
            <person name="Zwiers L.-H."/>
            <person name="Turgeon B."/>
            <person name="Goodwin S."/>
            <person name="Spatafora J."/>
            <person name="Crous P."/>
            <person name="Grigoriev I."/>
        </authorList>
    </citation>
    <scope>NUCLEOTIDE SEQUENCE</scope>
    <source>
        <strain evidence="1">CBS 113389</strain>
    </source>
</reference>
<dbReference type="CDD" id="cd09917">
    <property type="entry name" value="F-box_SF"/>
    <property type="match status" value="1"/>
</dbReference>
<gene>
    <name evidence="1" type="ORF">BDY17DRAFT_326327</name>
</gene>